<organism evidence="9">
    <name type="scientific">Heliothis virescens</name>
    <name type="common">Tobacco budworm moth</name>
    <dbReference type="NCBI Taxonomy" id="7102"/>
    <lineage>
        <taxon>Eukaryota</taxon>
        <taxon>Metazoa</taxon>
        <taxon>Ecdysozoa</taxon>
        <taxon>Arthropoda</taxon>
        <taxon>Hexapoda</taxon>
        <taxon>Insecta</taxon>
        <taxon>Pterygota</taxon>
        <taxon>Neoptera</taxon>
        <taxon>Endopterygota</taxon>
        <taxon>Lepidoptera</taxon>
        <taxon>Glossata</taxon>
        <taxon>Ditrysia</taxon>
        <taxon>Noctuoidea</taxon>
        <taxon>Noctuidae</taxon>
        <taxon>Heliothinae</taxon>
        <taxon>Heliothis</taxon>
    </lineage>
</organism>
<dbReference type="PANTHER" id="PTHR10778">
    <property type="entry name" value="SOLUTE CARRIER FAMILY 35 MEMBER B"/>
    <property type="match status" value="1"/>
</dbReference>
<comment type="similarity">
    <text evidence="2">Belongs to the nucleotide-sugar transporter family. SLC35B subfamily.</text>
</comment>
<keyword evidence="7 8" id="KW-0472">Membrane</keyword>
<evidence type="ECO:0000256" key="4">
    <source>
        <dbReference type="ARBA" id="ARBA00022692"/>
    </source>
</evidence>
<feature type="transmembrane region" description="Helical" evidence="8">
    <location>
        <begin position="172"/>
        <end position="188"/>
    </location>
</feature>
<accession>A0A2A4J2E2</accession>
<evidence type="ECO:0000256" key="8">
    <source>
        <dbReference type="SAM" id="Phobius"/>
    </source>
</evidence>
<protein>
    <recommendedName>
        <fullName evidence="10">Sugar phosphate transporter domain-containing protein</fullName>
    </recommendedName>
</protein>
<dbReference type="Pfam" id="PF08449">
    <property type="entry name" value="UAA"/>
    <property type="match status" value="1"/>
</dbReference>
<dbReference type="InterPro" id="IPR037185">
    <property type="entry name" value="EmrE-like"/>
</dbReference>
<evidence type="ECO:0008006" key="10">
    <source>
        <dbReference type="Google" id="ProtNLM"/>
    </source>
</evidence>
<dbReference type="EMBL" id="NWSH01003703">
    <property type="protein sequence ID" value="PCG65906.1"/>
    <property type="molecule type" value="Genomic_DNA"/>
</dbReference>
<dbReference type="InterPro" id="IPR013657">
    <property type="entry name" value="SCL35B1-4/HUT1"/>
</dbReference>
<feature type="transmembrane region" description="Helical" evidence="8">
    <location>
        <begin position="272"/>
        <end position="295"/>
    </location>
</feature>
<evidence type="ECO:0000256" key="3">
    <source>
        <dbReference type="ARBA" id="ARBA00022448"/>
    </source>
</evidence>
<gene>
    <name evidence="9" type="ORF">B5V51_8471</name>
</gene>
<evidence type="ECO:0000256" key="5">
    <source>
        <dbReference type="ARBA" id="ARBA00022824"/>
    </source>
</evidence>
<feature type="transmembrane region" description="Helical" evidence="8">
    <location>
        <begin position="243"/>
        <end position="266"/>
    </location>
</feature>
<dbReference type="PANTHER" id="PTHR10778:SF10">
    <property type="entry name" value="SOLUTE CARRIER FAMILY 35 MEMBER B1"/>
    <property type="match status" value="1"/>
</dbReference>
<feature type="transmembrane region" description="Helical" evidence="8">
    <location>
        <begin position="117"/>
        <end position="140"/>
    </location>
</feature>
<evidence type="ECO:0000256" key="1">
    <source>
        <dbReference type="ARBA" id="ARBA00004477"/>
    </source>
</evidence>
<dbReference type="GO" id="GO:0000139">
    <property type="term" value="C:Golgi membrane"/>
    <property type="evidence" value="ECO:0007669"/>
    <property type="project" value="TreeGrafter"/>
</dbReference>
<feature type="transmembrane region" description="Helical" evidence="8">
    <location>
        <begin position="200"/>
        <end position="222"/>
    </location>
</feature>
<comment type="subcellular location">
    <subcellularLocation>
        <location evidence="1">Endoplasmic reticulum membrane</location>
        <topology evidence="1">Multi-pass membrane protein</topology>
    </subcellularLocation>
</comment>
<dbReference type="SUPFAM" id="SSF103481">
    <property type="entry name" value="Multidrug resistance efflux transporter EmrE"/>
    <property type="match status" value="2"/>
</dbReference>
<evidence type="ECO:0000256" key="2">
    <source>
        <dbReference type="ARBA" id="ARBA00010694"/>
    </source>
</evidence>
<evidence type="ECO:0000256" key="7">
    <source>
        <dbReference type="ARBA" id="ARBA00023136"/>
    </source>
</evidence>
<comment type="caution">
    <text evidence="9">The sequence shown here is derived from an EMBL/GenBank/DDBJ whole genome shotgun (WGS) entry which is preliminary data.</text>
</comment>
<dbReference type="STRING" id="7102.A0A2A4J2E2"/>
<proteinExistence type="inferred from homology"/>
<evidence type="ECO:0000313" key="9">
    <source>
        <dbReference type="EMBL" id="PCG65906.1"/>
    </source>
</evidence>
<keyword evidence="3" id="KW-0813">Transport</keyword>
<dbReference type="AlphaFoldDB" id="A0A2A4J2E2"/>
<dbReference type="GO" id="GO:0005459">
    <property type="term" value="F:UDP-galactose transmembrane transporter activity"/>
    <property type="evidence" value="ECO:0007669"/>
    <property type="project" value="TreeGrafter"/>
</dbReference>
<name>A0A2A4J2E2_HELVI</name>
<evidence type="ECO:0000256" key="6">
    <source>
        <dbReference type="ARBA" id="ARBA00022989"/>
    </source>
</evidence>
<reference evidence="9" key="1">
    <citation type="submission" date="2017-09" db="EMBL/GenBank/DDBJ databases">
        <title>Contemporary evolution of a Lepidopteran species, Heliothis virescens, in response to modern agricultural practices.</title>
        <authorList>
            <person name="Fritz M.L."/>
            <person name="Deyonke A.M."/>
            <person name="Papanicolaou A."/>
            <person name="Micinski S."/>
            <person name="Westbrook J."/>
            <person name="Gould F."/>
        </authorList>
    </citation>
    <scope>NUCLEOTIDE SEQUENCE [LARGE SCALE GENOMIC DNA]</scope>
    <source>
        <strain evidence="9">HvINT-</strain>
        <tissue evidence="9">Whole body</tissue>
    </source>
</reference>
<keyword evidence="4 8" id="KW-0812">Transmembrane</keyword>
<dbReference type="Gene3D" id="1.10.3730.20">
    <property type="match status" value="1"/>
</dbReference>
<keyword evidence="5" id="KW-0256">Endoplasmic reticulum</keyword>
<feature type="transmembrane region" description="Helical" evidence="8">
    <location>
        <begin position="86"/>
        <end position="105"/>
    </location>
</feature>
<dbReference type="GO" id="GO:0005789">
    <property type="term" value="C:endoplasmic reticulum membrane"/>
    <property type="evidence" value="ECO:0007669"/>
    <property type="project" value="UniProtKB-SubCell"/>
</dbReference>
<feature type="transmembrane region" description="Helical" evidence="8">
    <location>
        <begin position="330"/>
        <end position="346"/>
    </location>
</feature>
<keyword evidence="6 8" id="KW-1133">Transmembrane helix</keyword>
<sequence>MSSVLLNIDVDSSNKNNQDLILCTRFLNRVSAWHKLFAEMAKNRSEIRFIVYAGAIFVCYFIYGMLQEKITRGKYGENNEKFTCTLSLVLTQCIVNYIFVKLLMLSWKKESDSTRKIYYFSSALTYLLGMVCSNMALQWINYPTQVVGKAAKPIPVMILGVLIGHKSYPMKKYLFVLLIVLGVIMFMYKDQGKKSIEESSGLGIGEVLLFLSLTMDGLTGAVQERIKSESSPSAYLMMMNTNWWSSLILSIGVLLSGEIFKFFVFVSTYPEVIIYLVGLAVVGALGQMFIFYMVAEFGPLPCSVVTTTRKFFTVLTSVIIFGNVLLPRQWLGAVLVFSGLFLDMFYSKGKASQKRVTEK</sequence>
<feature type="transmembrane region" description="Helical" evidence="8">
    <location>
        <begin position="49"/>
        <end position="66"/>
    </location>
</feature>
<dbReference type="GO" id="GO:0005460">
    <property type="term" value="F:UDP-glucose transmembrane transporter activity"/>
    <property type="evidence" value="ECO:0007669"/>
    <property type="project" value="TreeGrafter"/>
</dbReference>